<keyword evidence="13" id="KW-1185">Reference proteome</keyword>
<evidence type="ECO:0000256" key="9">
    <source>
        <dbReference type="ARBA" id="ARBA00023306"/>
    </source>
</evidence>
<comment type="caution">
    <text evidence="12">The sequence shown here is derived from an EMBL/GenBank/DDBJ whole genome shotgun (WGS) entry which is preliminary data.</text>
</comment>
<gene>
    <name evidence="10" type="primary">engB</name>
    <name evidence="12" type="ORF">EV696_11451</name>
</gene>
<evidence type="ECO:0000313" key="13">
    <source>
        <dbReference type="Proteomes" id="UP000295375"/>
    </source>
</evidence>
<dbReference type="InterPro" id="IPR030393">
    <property type="entry name" value="G_ENGB_dom"/>
</dbReference>
<evidence type="ECO:0000256" key="5">
    <source>
        <dbReference type="ARBA" id="ARBA00022741"/>
    </source>
</evidence>
<dbReference type="HAMAP" id="MF_00321">
    <property type="entry name" value="GTPase_EngB"/>
    <property type="match status" value="1"/>
</dbReference>
<dbReference type="PANTHER" id="PTHR11649:SF13">
    <property type="entry name" value="ENGB-TYPE G DOMAIN-CONTAINING PROTEIN"/>
    <property type="match status" value="1"/>
</dbReference>
<dbReference type="Gene3D" id="3.40.50.300">
    <property type="entry name" value="P-loop containing nucleotide triphosphate hydrolases"/>
    <property type="match status" value="1"/>
</dbReference>
<proteinExistence type="inferred from homology"/>
<comment type="cofactor">
    <cofactor evidence="1">
        <name>Mg(2+)</name>
        <dbReference type="ChEBI" id="CHEBI:18420"/>
    </cofactor>
</comment>
<dbReference type="SUPFAM" id="SSF52540">
    <property type="entry name" value="P-loop containing nucleoside triphosphate hydrolases"/>
    <property type="match status" value="1"/>
</dbReference>
<dbReference type="NCBIfam" id="TIGR03598">
    <property type="entry name" value="GTPase_YsxC"/>
    <property type="match status" value="1"/>
</dbReference>
<evidence type="ECO:0000256" key="10">
    <source>
        <dbReference type="HAMAP-Rule" id="MF_00321"/>
    </source>
</evidence>
<dbReference type="InterPro" id="IPR006073">
    <property type="entry name" value="GTP-bd"/>
</dbReference>
<dbReference type="Pfam" id="PF01926">
    <property type="entry name" value="MMR_HSR1"/>
    <property type="match status" value="1"/>
</dbReference>
<keyword evidence="3 10" id="KW-0132">Cell division</keyword>
<keyword evidence="7 10" id="KW-0342">GTP-binding</keyword>
<reference evidence="12 13" key="1">
    <citation type="submission" date="2019-03" db="EMBL/GenBank/DDBJ databases">
        <title>Genomic Encyclopedia of Type Strains, Phase IV (KMG-IV): sequencing the most valuable type-strain genomes for metagenomic binning, comparative biology and taxonomic classification.</title>
        <authorList>
            <person name="Goeker M."/>
        </authorList>
    </citation>
    <scope>NUCLEOTIDE SEQUENCE [LARGE SCALE GENOMIC DNA]</scope>
    <source>
        <strain evidence="12 13">DSM 103792</strain>
    </source>
</reference>
<dbReference type="GO" id="GO:0000917">
    <property type="term" value="P:division septum assembly"/>
    <property type="evidence" value="ECO:0007669"/>
    <property type="project" value="UniProtKB-KW"/>
</dbReference>
<keyword evidence="8 10" id="KW-0717">Septation</keyword>
<dbReference type="PROSITE" id="PS51706">
    <property type="entry name" value="G_ENGB"/>
    <property type="match status" value="1"/>
</dbReference>
<protein>
    <recommendedName>
        <fullName evidence="10">Probable GTP-binding protein EngB</fullName>
    </recommendedName>
</protein>
<dbReference type="CDD" id="cd01876">
    <property type="entry name" value="YihA_EngB"/>
    <property type="match status" value="1"/>
</dbReference>
<sequence>MDYRQAHFQLSAPNRHLLPPDKGIEVAFSGRSNAGKSSALNALTGQSNLARTSKTPGRTQLINLFALDDERRLVDLPGYGYAKVSHTLRDDWQQNLADYLFHRQALKGIVLLMDIRHPFTEHDEVLLDLAEKTKKPVHCVLTKADKLKFGARKTALLTAQKQLAGKPECSVQLFSATEKIGIEDLAAKLDQWFLLAE</sequence>
<evidence type="ECO:0000256" key="8">
    <source>
        <dbReference type="ARBA" id="ARBA00023210"/>
    </source>
</evidence>
<organism evidence="12 13">
    <name type="scientific">Permianibacter aggregans</name>
    <dbReference type="NCBI Taxonomy" id="1510150"/>
    <lineage>
        <taxon>Bacteria</taxon>
        <taxon>Pseudomonadati</taxon>
        <taxon>Pseudomonadota</taxon>
        <taxon>Gammaproteobacteria</taxon>
        <taxon>Pseudomonadales</taxon>
        <taxon>Pseudomonadaceae</taxon>
        <taxon>Permianibacter</taxon>
    </lineage>
</organism>
<evidence type="ECO:0000256" key="6">
    <source>
        <dbReference type="ARBA" id="ARBA00022842"/>
    </source>
</evidence>
<accession>A0A4R6UJH7</accession>
<evidence type="ECO:0000256" key="3">
    <source>
        <dbReference type="ARBA" id="ARBA00022618"/>
    </source>
</evidence>
<name>A0A4R6UJH7_9GAMM</name>
<keyword evidence="4" id="KW-0479">Metal-binding</keyword>
<evidence type="ECO:0000256" key="2">
    <source>
        <dbReference type="ARBA" id="ARBA00009638"/>
    </source>
</evidence>
<dbReference type="AlphaFoldDB" id="A0A4R6UJH7"/>
<dbReference type="FunFam" id="3.40.50.300:FF:000098">
    <property type="entry name" value="Probable GTP-binding protein EngB"/>
    <property type="match status" value="1"/>
</dbReference>
<keyword evidence="6" id="KW-0460">Magnesium</keyword>
<keyword evidence="9 10" id="KW-0131">Cell cycle</keyword>
<evidence type="ECO:0000313" key="12">
    <source>
        <dbReference type="EMBL" id="TDQ46266.1"/>
    </source>
</evidence>
<evidence type="ECO:0000256" key="7">
    <source>
        <dbReference type="ARBA" id="ARBA00023134"/>
    </source>
</evidence>
<dbReference type="PANTHER" id="PTHR11649">
    <property type="entry name" value="MSS1/TRME-RELATED GTP-BINDING PROTEIN"/>
    <property type="match status" value="1"/>
</dbReference>
<dbReference type="RefSeq" id="WP_133591964.1">
    <property type="nucleotide sequence ID" value="NZ_CP037953.1"/>
</dbReference>
<dbReference type="InterPro" id="IPR019987">
    <property type="entry name" value="GTP-bd_ribosome_bio_YsxC"/>
</dbReference>
<evidence type="ECO:0000259" key="11">
    <source>
        <dbReference type="PROSITE" id="PS51706"/>
    </source>
</evidence>
<dbReference type="InterPro" id="IPR027417">
    <property type="entry name" value="P-loop_NTPase"/>
</dbReference>
<comment type="function">
    <text evidence="10">Necessary for normal cell division and for the maintenance of normal septation.</text>
</comment>
<evidence type="ECO:0000256" key="1">
    <source>
        <dbReference type="ARBA" id="ARBA00001946"/>
    </source>
</evidence>
<keyword evidence="5 10" id="KW-0547">Nucleotide-binding</keyword>
<dbReference type="GO" id="GO:0046872">
    <property type="term" value="F:metal ion binding"/>
    <property type="evidence" value="ECO:0007669"/>
    <property type="project" value="UniProtKB-KW"/>
</dbReference>
<dbReference type="GO" id="GO:0005525">
    <property type="term" value="F:GTP binding"/>
    <property type="evidence" value="ECO:0007669"/>
    <property type="project" value="UniProtKB-UniRule"/>
</dbReference>
<evidence type="ECO:0000256" key="4">
    <source>
        <dbReference type="ARBA" id="ARBA00022723"/>
    </source>
</evidence>
<dbReference type="GO" id="GO:0005829">
    <property type="term" value="C:cytosol"/>
    <property type="evidence" value="ECO:0007669"/>
    <property type="project" value="TreeGrafter"/>
</dbReference>
<feature type="domain" description="EngB-type G" evidence="11">
    <location>
        <begin position="22"/>
        <end position="195"/>
    </location>
</feature>
<comment type="similarity">
    <text evidence="2 10">Belongs to the TRAFAC class TrmE-Era-EngA-EngB-Septin-like GTPase superfamily. EngB GTPase family.</text>
</comment>
<dbReference type="EMBL" id="SNYM01000014">
    <property type="protein sequence ID" value="TDQ46266.1"/>
    <property type="molecule type" value="Genomic_DNA"/>
</dbReference>
<dbReference type="OrthoDB" id="9804921at2"/>
<dbReference type="Proteomes" id="UP000295375">
    <property type="component" value="Unassembled WGS sequence"/>
</dbReference>